<name>A0A0H3CZQ4_AMYMU</name>
<evidence type="ECO:0000313" key="2">
    <source>
        <dbReference type="EMBL" id="ADJ44137.1"/>
    </source>
</evidence>
<evidence type="ECO:0000256" key="1">
    <source>
        <dbReference type="SAM" id="MobiDB-lite"/>
    </source>
</evidence>
<dbReference type="KEGG" id="amd:AMED_2340"/>
<evidence type="ECO:0000313" key="3">
    <source>
        <dbReference type="Proteomes" id="UP000000328"/>
    </source>
</evidence>
<organism evidence="2 3">
    <name type="scientific">Amycolatopsis mediterranei (strain U-32)</name>
    <dbReference type="NCBI Taxonomy" id="749927"/>
    <lineage>
        <taxon>Bacteria</taxon>
        <taxon>Bacillati</taxon>
        <taxon>Actinomycetota</taxon>
        <taxon>Actinomycetes</taxon>
        <taxon>Pseudonocardiales</taxon>
        <taxon>Pseudonocardiaceae</taxon>
        <taxon>Amycolatopsis</taxon>
    </lineage>
</organism>
<dbReference type="AlphaFoldDB" id="A0A0H3CZQ4"/>
<dbReference type="HOGENOM" id="CLU_1923153_0_0_11"/>
<dbReference type="PATRIC" id="fig|749927.5.peg.2414"/>
<sequence>MRSPCVRTRESHGSLTRTPIKVHDSCTVCATELTDISKKGGPVIDTGREPGYPARLATTRRAGRTGDHSGPSKLTVVNADPPRPVPAAAGELPAAGHRVVGMRARLGEASLVTAACPEHLNHLLATGRNHP</sequence>
<proteinExistence type="predicted"/>
<dbReference type="Proteomes" id="UP000000328">
    <property type="component" value="Chromosome"/>
</dbReference>
<protein>
    <submittedName>
        <fullName evidence="2">Uncharacterized protein</fullName>
    </submittedName>
</protein>
<gene>
    <name evidence="2" type="ordered locus">AMED_2340</name>
</gene>
<feature type="region of interest" description="Disordered" evidence="1">
    <location>
        <begin position="60"/>
        <end position="91"/>
    </location>
</feature>
<dbReference type="EMBL" id="CP002000">
    <property type="protein sequence ID" value="ADJ44137.1"/>
    <property type="molecule type" value="Genomic_DNA"/>
</dbReference>
<reference evidence="2 3" key="1">
    <citation type="journal article" date="2010" name="Cell Res.">
        <title>Complete genome sequence of the rifamycin SV-producing Amycolatopsis mediterranei U32 revealed its genetic characteristics in phylogeny and metabolism.</title>
        <authorList>
            <person name="Zhao W."/>
            <person name="Zhong Y."/>
            <person name="Yuan H."/>
            <person name="Wang J."/>
            <person name="Zheng H."/>
            <person name="Wang Y."/>
            <person name="Cen X."/>
            <person name="Xu F."/>
            <person name="Bai J."/>
            <person name="Han X."/>
            <person name="Lu G."/>
            <person name="Zhu Y."/>
            <person name="Shao Z."/>
            <person name="Yan H."/>
            <person name="Li C."/>
            <person name="Peng N."/>
            <person name="Zhang Z."/>
            <person name="Zhang Y."/>
            <person name="Lin W."/>
            <person name="Fan Y."/>
            <person name="Qin Z."/>
            <person name="Hu Y."/>
            <person name="Zhu B."/>
            <person name="Wang S."/>
            <person name="Ding X."/>
            <person name="Zhao G.P."/>
        </authorList>
    </citation>
    <scope>NUCLEOTIDE SEQUENCE [LARGE SCALE GENOMIC DNA]</scope>
    <source>
        <strain evidence="3">U-32</strain>
    </source>
</reference>
<accession>A0A0H3CZQ4</accession>